<evidence type="ECO:0000313" key="1">
    <source>
        <dbReference type="EMBL" id="OAA82174.1"/>
    </source>
</evidence>
<organism evidence="1 2">
    <name type="scientific">Akanthomyces lecanii RCEF 1005</name>
    <dbReference type="NCBI Taxonomy" id="1081108"/>
    <lineage>
        <taxon>Eukaryota</taxon>
        <taxon>Fungi</taxon>
        <taxon>Dikarya</taxon>
        <taxon>Ascomycota</taxon>
        <taxon>Pezizomycotina</taxon>
        <taxon>Sordariomycetes</taxon>
        <taxon>Hypocreomycetidae</taxon>
        <taxon>Hypocreales</taxon>
        <taxon>Cordycipitaceae</taxon>
        <taxon>Akanthomyces</taxon>
        <taxon>Cordyceps confragosa</taxon>
    </lineage>
</organism>
<comment type="caution">
    <text evidence="1">The sequence shown here is derived from an EMBL/GenBank/DDBJ whole genome shotgun (WGS) entry which is preliminary data.</text>
</comment>
<reference evidence="1 2" key="1">
    <citation type="journal article" date="2016" name="Genome Biol. Evol.">
        <title>Divergent and convergent evolution of fungal pathogenicity.</title>
        <authorList>
            <person name="Shang Y."/>
            <person name="Xiao G."/>
            <person name="Zheng P."/>
            <person name="Cen K."/>
            <person name="Zhan S."/>
            <person name="Wang C."/>
        </authorList>
    </citation>
    <scope>NUCLEOTIDE SEQUENCE [LARGE SCALE GENOMIC DNA]</scope>
    <source>
        <strain evidence="1 2">RCEF 1005</strain>
    </source>
</reference>
<dbReference type="OrthoDB" id="10435185at2759"/>
<protein>
    <submittedName>
        <fullName evidence="1">Uncharacterized protein</fullName>
    </submittedName>
</protein>
<dbReference type="AlphaFoldDB" id="A0A169YHL0"/>
<gene>
    <name evidence="1" type="ORF">LEL_01719</name>
</gene>
<accession>A0A169YHL0</accession>
<sequence length="143" mass="16385">MCVEYIYFTPYLCQHLTCDGSSVSASGDCQSCGEVKQVRLRKEVGAPTTPCQWCRDHGVWVLHEGRWMTRRESNAWKQIAEQKQQIDRWVDGYMEERSPAGGGERRQLSAEETIERVTAAFERQRAAEQAKKDEDVLPSIEDS</sequence>
<dbReference type="Proteomes" id="UP000076881">
    <property type="component" value="Unassembled WGS sequence"/>
</dbReference>
<dbReference type="EMBL" id="AZHF01000001">
    <property type="protein sequence ID" value="OAA82174.1"/>
    <property type="molecule type" value="Genomic_DNA"/>
</dbReference>
<name>A0A169YHL0_CORDF</name>
<evidence type="ECO:0000313" key="2">
    <source>
        <dbReference type="Proteomes" id="UP000076881"/>
    </source>
</evidence>
<keyword evidence="2" id="KW-1185">Reference proteome</keyword>
<proteinExistence type="predicted"/>